<dbReference type="AlphaFoldDB" id="A0A1X6ZHZ7"/>
<dbReference type="OrthoDB" id="9766552at2"/>
<dbReference type="InterPro" id="IPR025286">
    <property type="entry name" value="MOFRL_assoc_dom"/>
</dbReference>
<dbReference type="Pfam" id="PF05161">
    <property type="entry name" value="MOFRL"/>
    <property type="match status" value="1"/>
</dbReference>
<evidence type="ECO:0000313" key="4">
    <source>
        <dbReference type="Proteomes" id="UP000193570"/>
    </source>
</evidence>
<evidence type="ECO:0000313" key="3">
    <source>
        <dbReference type="EMBL" id="SLN51696.1"/>
    </source>
</evidence>
<evidence type="ECO:0000259" key="1">
    <source>
        <dbReference type="Pfam" id="PF05161"/>
    </source>
</evidence>
<accession>A0A1X6ZHZ7</accession>
<dbReference type="GO" id="GO:0008887">
    <property type="term" value="F:glycerate kinase activity"/>
    <property type="evidence" value="ECO:0007669"/>
    <property type="project" value="InterPro"/>
</dbReference>
<dbReference type="Pfam" id="PF13660">
    <property type="entry name" value="DUF4147"/>
    <property type="match status" value="1"/>
</dbReference>
<reference evidence="3 4" key="1">
    <citation type="submission" date="2017-03" db="EMBL/GenBank/DDBJ databases">
        <authorList>
            <person name="Afonso C.L."/>
            <person name="Miller P.J."/>
            <person name="Scott M.A."/>
            <person name="Spackman E."/>
            <person name="Goraichik I."/>
            <person name="Dimitrov K.M."/>
            <person name="Suarez D.L."/>
            <person name="Swayne D.E."/>
        </authorList>
    </citation>
    <scope>NUCLEOTIDE SEQUENCE [LARGE SCALE GENOMIC DNA]</scope>
    <source>
        <strain evidence="3 4">CECT 8625</strain>
    </source>
</reference>
<keyword evidence="3" id="KW-0560">Oxidoreductase</keyword>
<sequence length="421" mass="42642">MSEATDLRDLARRLYDAAVAAADPARALTRAMATDPPRSVTGRTFLVAFGKAAPAMARAALDRLGGADAALVVTHHGNGADVPGARVLTAGHPEPDADGVAAAEEVLTLLDEAGPGDRVIALVSGGGSALLPAPAPPLTLANKRDATRALLAGGLAIEEVNLVRQHLSELKGGGMARRAAPAEVTAYILSDVIGDDLRAVASGPTAGPLGTADEARALLTRAGLWSALPAPARRRLEAAAAPGPVPKARNVLIGSNRMSLEAMEAEATTQRVPARIVDAALVGDVARAAKRIVERFEQTDHPIALLFGGETTVRLAGHGTGGRNQELALRVALTAPETGAAWVFLSGGTDGRDGPTDAAGAIVDAGTPVRIRAAGGDARALLADNDSYAALELSGDLLRVAPTGTNVADVQALILAPPADG</sequence>
<keyword evidence="3" id="KW-0670">Pyruvate</keyword>
<dbReference type="EC" id="1.1.1.81" evidence="3"/>
<feature type="domain" description="MOFRL" evidence="1">
    <location>
        <begin position="304"/>
        <end position="409"/>
    </location>
</feature>
<dbReference type="EMBL" id="FWFK01000004">
    <property type="protein sequence ID" value="SLN51696.1"/>
    <property type="molecule type" value="Genomic_DNA"/>
</dbReference>
<organism evidence="3 4">
    <name type="scientific">Roseivivax jejudonensis</name>
    <dbReference type="NCBI Taxonomy" id="1529041"/>
    <lineage>
        <taxon>Bacteria</taxon>
        <taxon>Pseudomonadati</taxon>
        <taxon>Pseudomonadota</taxon>
        <taxon>Alphaproteobacteria</taxon>
        <taxon>Rhodobacterales</taxon>
        <taxon>Roseobacteraceae</taxon>
        <taxon>Roseivivax</taxon>
    </lineage>
</organism>
<dbReference type="GO" id="GO:0005737">
    <property type="term" value="C:cytoplasm"/>
    <property type="evidence" value="ECO:0007669"/>
    <property type="project" value="TreeGrafter"/>
</dbReference>
<dbReference type="RefSeq" id="WP_085792260.1">
    <property type="nucleotide sequence ID" value="NZ_FWFK01000004.1"/>
</dbReference>
<dbReference type="Gene3D" id="3.40.50.10180">
    <property type="entry name" value="Glycerate kinase, MOFRL-like N-terminal domain"/>
    <property type="match status" value="1"/>
</dbReference>
<gene>
    <name evidence="3" type="primary">ttuD</name>
    <name evidence="3" type="ORF">ROJ8625_02584</name>
</gene>
<name>A0A1X6ZHZ7_9RHOB</name>
<keyword evidence="4" id="KW-1185">Reference proteome</keyword>
<dbReference type="SUPFAM" id="SSF82544">
    <property type="entry name" value="GckA/TtuD-like"/>
    <property type="match status" value="1"/>
</dbReference>
<dbReference type="PANTHER" id="PTHR12227">
    <property type="entry name" value="GLYCERATE KINASE"/>
    <property type="match status" value="1"/>
</dbReference>
<feature type="domain" description="MOFRL-associated" evidence="2">
    <location>
        <begin position="11"/>
        <end position="237"/>
    </location>
</feature>
<dbReference type="InterPro" id="IPR007835">
    <property type="entry name" value="MOFRL"/>
</dbReference>
<dbReference type="InterPro" id="IPR039760">
    <property type="entry name" value="MOFRL_protein"/>
</dbReference>
<proteinExistence type="predicted"/>
<dbReference type="Gene3D" id="3.40.1480.10">
    <property type="entry name" value="MOFRL domain"/>
    <property type="match status" value="1"/>
</dbReference>
<dbReference type="PANTHER" id="PTHR12227:SF0">
    <property type="entry name" value="GLYCERATE KINASE"/>
    <property type="match status" value="1"/>
</dbReference>
<dbReference type="GO" id="GO:0016618">
    <property type="term" value="F:hydroxypyruvate reductase [NAD(P)H] activity"/>
    <property type="evidence" value="ECO:0007669"/>
    <property type="project" value="UniProtKB-EC"/>
</dbReference>
<dbReference type="InterPro" id="IPR037035">
    <property type="entry name" value="GK-like_C_sf"/>
</dbReference>
<evidence type="ECO:0000259" key="2">
    <source>
        <dbReference type="Pfam" id="PF13660"/>
    </source>
</evidence>
<protein>
    <submittedName>
        <fullName evidence="3">Putative hydroxypyruvate reductase</fullName>
        <ecNumber evidence="3">1.1.1.81</ecNumber>
    </submittedName>
</protein>
<dbReference type="Proteomes" id="UP000193570">
    <property type="component" value="Unassembled WGS sequence"/>
</dbReference>
<dbReference type="InterPro" id="IPR038614">
    <property type="entry name" value="GK_N_sf"/>
</dbReference>